<evidence type="ECO:0000313" key="2">
    <source>
        <dbReference type="EMBL" id="KAG1273839.1"/>
    </source>
</evidence>
<keyword evidence="3" id="KW-1185">Reference proteome</keyword>
<sequence length="80" mass="9154">MLPWVVWRWLRTPLEFIVGVFLMCQAALAFTGQTYGFGPSTAVFPLASIALIGVGWRDHQRFLRLQAEMRMFMAGRAHPE</sequence>
<name>A0A9P6WRW5_RHIOR</name>
<comment type="caution">
    <text evidence="2">The sequence shown here is derived from an EMBL/GenBank/DDBJ whole genome shotgun (WGS) entry which is preliminary data.</text>
</comment>
<dbReference type="Proteomes" id="UP000716291">
    <property type="component" value="Unassembled WGS sequence"/>
</dbReference>
<keyword evidence="1" id="KW-1133">Transmembrane helix</keyword>
<protein>
    <submittedName>
        <fullName evidence="2">Uncharacterized protein</fullName>
    </submittedName>
</protein>
<organism evidence="2 3">
    <name type="scientific">Rhizopus oryzae</name>
    <name type="common">Mucormycosis agent</name>
    <name type="synonym">Rhizopus arrhizus var. delemar</name>
    <dbReference type="NCBI Taxonomy" id="64495"/>
    <lineage>
        <taxon>Eukaryota</taxon>
        <taxon>Fungi</taxon>
        <taxon>Fungi incertae sedis</taxon>
        <taxon>Mucoromycota</taxon>
        <taxon>Mucoromycotina</taxon>
        <taxon>Mucoromycetes</taxon>
        <taxon>Mucorales</taxon>
        <taxon>Mucorineae</taxon>
        <taxon>Rhizopodaceae</taxon>
        <taxon>Rhizopus</taxon>
    </lineage>
</organism>
<evidence type="ECO:0000256" key="1">
    <source>
        <dbReference type="SAM" id="Phobius"/>
    </source>
</evidence>
<accession>A0A9P6WRW5</accession>
<proteinExistence type="predicted"/>
<feature type="transmembrane region" description="Helical" evidence="1">
    <location>
        <begin position="37"/>
        <end position="56"/>
    </location>
</feature>
<feature type="transmembrane region" description="Helical" evidence="1">
    <location>
        <begin position="12"/>
        <end position="31"/>
    </location>
</feature>
<dbReference type="EMBL" id="JAANQT010012276">
    <property type="protein sequence ID" value="KAG1273839.1"/>
    <property type="molecule type" value="Genomic_DNA"/>
</dbReference>
<reference evidence="2" key="1">
    <citation type="journal article" date="2020" name="Microb. Genom.">
        <title>Genetic diversity of clinical and environmental Mucorales isolates obtained from an investigation of mucormycosis cases among solid organ transplant recipients.</title>
        <authorList>
            <person name="Nguyen M.H."/>
            <person name="Kaul D."/>
            <person name="Muto C."/>
            <person name="Cheng S.J."/>
            <person name="Richter R.A."/>
            <person name="Bruno V.M."/>
            <person name="Liu G."/>
            <person name="Beyhan S."/>
            <person name="Sundermann A.J."/>
            <person name="Mounaud S."/>
            <person name="Pasculle A.W."/>
            <person name="Nierman W.C."/>
            <person name="Driscoll E."/>
            <person name="Cumbie R."/>
            <person name="Clancy C.J."/>
            <person name="Dupont C.L."/>
        </authorList>
    </citation>
    <scope>NUCLEOTIDE SEQUENCE</scope>
    <source>
        <strain evidence="2">GL11</strain>
    </source>
</reference>
<dbReference type="AlphaFoldDB" id="A0A9P6WRW5"/>
<gene>
    <name evidence="2" type="ORF">G6F64_015266</name>
</gene>
<evidence type="ECO:0000313" key="3">
    <source>
        <dbReference type="Proteomes" id="UP000716291"/>
    </source>
</evidence>
<keyword evidence="1" id="KW-0472">Membrane</keyword>
<keyword evidence="1" id="KW-0812">Transmembrane</keyword>